<sequence length="547" mass="60565">MKKILLSILFINLFCNIYCQNTIGTTSLNENVTDGYTLFTIHEKTYLIDNCGQLINSWTSNFPPGNAVYLLDDGSILRAGKTSSNNVPIGGQGGVIEKYDWDGNLTWQYFIDTPTQRQHHDIYPMPNGNILILAAELMSEAEALQAGRNPANLSSSNLYNEQIIEVTPVGMSDATVVWEWNVKDHLIQDYDMSLDNFGVVADNPNLLDINYTSSGSDSANWLHVNSIQYDETLDQIVISSRNVSEIYIIDHSTTTAEAATGSGGIYGKGGDFLYRWGNPEAYKRGTSADRKLFGQHFPHFIRNSVADNGKLIVFNNGNGRNPSFSEVYVLNPPSTSPGFYSDPSVNTQPYGPLTPDYIYSATNPEDFYSPIISGAQRLSNGNTLIMEGTKGKIFEIDASNNILWEYIIPVNASNGNSQSQGTDPVSFPNNSFRATKYAPSYSAFSGRDLTPGQPIESNSDIASCLFALNSESYIEKNILIFPNPVLDFVNISSDFSIEKIEVLNITGQLITNIKNQNRLDISALKKGVYFLRMTIEGKFITKKIIKN</sequence>
<accession>A0ABW3NC40</accession>
<dbReference type="Pfam" id="PF05935">
    <property type="entry name" value="Arylsulfotrans"/>
    <property type="match status" value="1"/>
</dbReference>
<evidence type="ECO:0000256" key="1">
    <source>
        <dbReference type="ARBA" id="ARBA00022729"/>
    </source>
</evidence>
<dbReference type="NCBIfam" id="TIGR04183">
    <property type="entry name" value="Por_Secre_tail"/>
    <property type="match status" value="1"/>
</dbReference>
<feature type="domain" description="Secretion system C-terminal sorting" evidence="2">
    <location>
        <begin position="480"/>
        <end position="545"/>
    </location>
</feature>
<evidence type="ECO:0000313" key="3">
    <source>
        <dbReference type="EMBL" id="MFD1063866.1"/>
    </source>
</evidence>
<evidence type="ECO:0000313" key="4">
    <source>
        <dbReference type="Proteomes" id="UP001597013"/>
    </source>
</evidence>
<keyword evidence="1" id="KW-0732">Signal</keyword>
<name>A0ABW3NC40_9FLAO</name>
<dbReference type="Proteomes" id="UP001597013">
    <property type="component" value="Unassembled WGS sequence"/>
</dbReference>
<evidence type="ECO:0000259" key="2">
    <source>
        <dbReference type="Pfam" id="PF18962"/>
    </source>
</evidence>
<dbReference type="InterPro" id="IPR053143">
    <property type="entry name" value="Arylsulfate_ST"/>
</dbReference>
<dbReference type="PANTHER" id="PTHR35340">
    <property type="entry name" value="PQQ ENZYME REPEAT PROTEIN-RELATED"/>
    <property type="match status" value="1"/>
</dbReference>
<dbReference type="RefSeq" id="WP_386131507.1">
    <property type="nucleotide sequence ID" value="NZ_JBHTJL010000016.1"/>
</dbReference>
<keyword evidence="4" id="KW-1185">Reference proteome</keyword>
<dbReference type="PANTHER" id="PTHR35340:SF5">
    <property type="entry name" value="ASST-DOMAIN-CONTAINING PROTEIN"/>
    <property type="match status" value="1"/>
</dbReference>
<gene>
    <name evidence="3" type="ORF">ACFQ1Q_11475</name>
</gene>
<dbReference type="InterPro" id="IPR026444">
    <property type="entry name" value="Secre_tail"/>
</dbReference>
<dbReference type="InterPro" id="IPR010262">
    <property type="entry name" value="Arylsulfotransferase_bact"/>
</dbReference>
<dbReference type="EMBL" id="JBHTJL010000016">
    <property type="protein sequence ID" value="MFD1063866.1"/>
    <property type="molecule type" value="Genomic_DNA"/>
</dbReference>
<protein>
    <submittedName>
        <fullName evidence="3">Aryl-sulfate sulfotransferase</fullName>
    </submittedName>
</protein>
<organism evidence="3 4">
    <name type="scientific">Winogradskyella litorisediminis</name>
    <dbReference type="NCBI Taxonomy" id="1156618"/>
    <lineage>
        <taxon>Bacteria</taxon>
        <taxon>Pseudomonadati</taxon>
        <taxon>Bacteroidota</taxon>
        <taxon>Flavobacteriia</taxon>
        <taxon>Flavobacteriales</taxon>
        <taxon>Flavobacteriaceae</taxon>
        <taxon>Winogradskyella</taxon>
    </lineage>
</organism>
<proteinExistence type="predicted"/>
<comment type="caution">
    <text evidence="3">The sequence shown here is derived from an EMBL/GenBank/DDBJ whole genome shotgun (WGS) entry which is preliminary data.</text>
</comment>
<dbReference type="Pfam" id="PF18962">
    <property type="entry name" value="Por_Secre_tail"/>
    <property type="match status" value="1"/>
</dbReference>
<reference evidence="4" key="1">
    <citation type="journal article" date="2019" name="Int. J. Syst. Evol. Microbiol.">
        <title>The Global Catalogue of Microorganisms (GCM) 10K type strain sequencing project: providing services to taxonomists for standard genome sequencing and annotation.</title>
        <authorList>
            <consortium name="The Broad Institute Genomics Platform"/>
            <consortium name="The Broad Institute Genome Sequencing Center for Infectious Disease"/>
            <person name="Wu L."/>
            <person name="Ma J."/>
        </authorList>
    </citation>
    <scope>NUCLEOTIDE SEQUENCE [LARGE SCALE GENOMIC DNA]</scope>
    <source>
        <strain evidence="4">CCUG 62215</strain>
    </source>
</reference>